<dbReference type="EnsemblMetazoa" id="XM_038190229.1">
    <property type="protein sequence ID" value="XP_038046157.1"/>
    <property type="gene ID" value="LOC119720528"/>
</dbReference>
<evidence type="ECO:0000256" key="1">
    <source>
        <dbReference type="ARBA" id="ARBA00004123"/>
    </source>
</evidence>
<feature type="coiled-coil region" evidence="9">
    <location>
        <begin position="696"/>
        <end position="725"/>
    </location>
</feature>
<dbReference type="GO" id="GO:0005737">
    <property type="term" value="C:cytoplasm"/>
    <property type="evidence" value="ECO:0007669"/>
    <property type="project" value="UniProtKB-SubCell"/>
</dbReference>
<dbReference type="InterPro" id="IPR039059">
    <property type="entry name" value="MVP"/>
</dbReference>
<keyword evidence="9" id="KW-0175">Coiled coil</keyword>
<dbReference type="Pfam" id="PF11978">
    <property type="entry name" value="MVP_shoulder"/>
    <property type="match status" value="1"/>
</dbReference>
<evidence type="ECO:0000256" key="8">
    <source>
        <dbReference type="PROSITE-ProRule" id="PRU00571"/>
    </source>
</evidence>
<evidence type="ECO:0000259" key="14">
    <source>
        <dbReference type="Pfam" id="PF17796"/>
    </source>
</evidence>
<feature type="domain" description="Major vault protein shoulder" evidence="11">
    <location>
        <begin position="536"/>
        <end position="653"/>
    </location>
</feature>
<dbReference type="Gene3D" id="2.30.30.560">
    <property type="match status" value="2"/>
</dbReference>
<dbReference type="RefSeq" id="XP_038046157.1">
    <property type="nucleotide sequence ID" value="XM_038190229.1"/>
</dbReference>
<feature type="domain" description="Major vault protein repeat" evidence="13">
    <location>
        <begin position="474"/>
        <end position="535"/>
    </location>
</feature>
<evidence type="ECO:0000256" key="6">
    <source>
        <dbReference type="ARBA" id="ARBA00023242"/>
    </source>
</evidence>
<dbReference type="CDD" id="cd08825">
    <property type="entry name" value="MVP_shoulder"/>
    <property type="match status" value="1"/>
</dbReference>
<dbReference type="InterPro" id="IPR043179">
    <property type="entry name" value="Vault_2_sf"/>
</dbReference>
<evidence type="ECO:0000256" key="3">
    <source>
        <dbReference type="ARBA" id="ARBA00018296"/>
    </source>
</evidence>
<evidence type="ECO:0000313" key="16">
    <source>
        <dbReference type="Proteomes" id="UP000887568"/>
    </source>
</evidence>
<evidence type="ECO:0000259" key="11">
    <source>
        <dbReference type="Pfam" id="PF11978"/>
    </source>
</evidence>
<feature type="domain" description="Major vault protein repeat" evidence="10">
    <location>
        <begin position="118"/>
        <end position="156"/>
    </location>
</feature>
<dbReference type="InterPro" id="IPR002499">
    <property type="entry name" value="Vault_N"/>
</dbReference>
<dbReference type="GO" id="GO:1990904">
    <property type="term" value="C:ribonucleoprotein complex"/>
    <property type="evidence" value="ECO:0007669"/>
    <property type="project" value="UniProtKB-UniRule"/>
</dbReference>
<dbReference type="Pfam" id="PF17796">
    <property type="entry name" value="Vault_4"/>
    <property type="match status" value="1"/>
</dbReference>
<feature type="domain" description="Major vault protein repeat" evidence="12">
    <location>
        <begin position="49"/>
        <end position="97"/>
    </location>
</feature>
<dbReference type="OMA" id="IRKMAYF"/>
<dbReference type="Gene3D" id="2.30.30.550">
    <property type="entry name" value="Major Vault Protein repeat"/>
    <property type="match status" value="4"/>
</dbReference>
<feature type="repeat" description="MVP" evidence="8">
    <location>
        <begin position="173"/>
        <end position="225"/>
    </location>
</feature>
<organism evidence="15 16">
    <name type="scientific">Patiria miniata</name>
    <name type="common">Bat star</name>
    <name type="synonym">Asterina miniata</name>
    <dbReference type="NCBI Taxonomy" id="46514"/>
    <lineage>
        <taxon>Eukaryota</taxon>
        <taxon>Metazoa</taxon>
        <taxon>Echinodermata</taxon>
        <taxon>Eleutherozoa</taxon>
        <taxon>Asterozoa</taxon>
        <taxon>Asteroidea</taxon>
        <taxon>Valvatacea</taxon>
        <taxon>Valvatida</taxon>
        <taxon>Asterinidae</taxon>
        <taxon>Patiria</taxon>
    </lineage>
</organism>
<dbReference type="GO" id="GO:0005634">
    <property type="term" value="C:nucleus"/>
    <property type="evidence" value="ECO:0007669"/>
    <property type="project" value="UniProtKB-SubCell"/>
</dbReference>
<dbReference type="InterPro" id="IPR040989">
    <property type="entry name" value="Vault_3"/>
</dbReference>
<dbReference type="FunFam" id="2.30.30.550:FF:000001">
    <property type="entry name" value="major vault protein-like"/>
    <property type="match status" value="2"/>
</dbReference>
<feature type="domain" description="Major vault protein repeat" evidence="10">
    <location>
        <begin position="328"/>
        <end position="372"/>
    </location>
</feature>
<dbReference type="InterPro" id="IPR041134">
    <property type="entry name" value="Vault_2"/>
</dbReference>
<dbReference type="Gene3D" id="3.30.479.30">
    <property type="entry name" value="Band 7 domain"/>
    <property type="match status" value="1"/>
</dbReference>
<dbReference type="Gene3D" id="2.30.30.620">
    <property type="match status" value="1"/>
</dbReference>
<reference evidence="15" key="1">
    <citation type="submission" date="2022-11" db="UniProtKB">
        <authorList>
            <consortium name="EnsemblMetazoa"/>
        </authorList>
    </citation>
    <scope>IDENTIFICATION</scope>
</reference>
<dbReference type="InterPro" id="IPR043023">
    <property type="entry name" value="MVP_rep_sf"/>
</dbReference>
<evidence type="ECO:0000256" key="9">
    <source>
        <dbReference type="SAM" id="Coils"/>
    </source>
</evidence>
<name>A0A913Z374_PATMI</name>
<dbReference type="GeneID" id="119720528"/>
<evidence type="ECO:0000256" key="4">
    <source>
        <dbReference type="ARBA" id="ARBA00022490"/>
    </source>
</evidence>
<dbReference type="Gene3D" id="6.10.250.720">
    <property type="match status" value="1"/>
</dbReference>
<dbReference type="InterPro" id="IPR041136">
    <property type="entry name" value="Vault_4"/>
</dbReference>
<evidence type="ECO:0000259" key="10">
    <source>
        <dbReference type="Pfam" id="PF01505"/>
    </source>
</evidence>
<feature type="domain" description="Major vault protein repeat" evidence="10">
    <location>
        <begin position="222"/>
        <end position="264"/>
    </location>
</feature>
<sequence>MAGVVNIGPVEFVHILDVGTNITRLEVGPQRLMCLNNEKLEAGPIPCVIVPPGHYCRIKDPMSHYEKGQQCELKHGQVEIRFHQDPFPLYPGEIIEGAEDLQAFSTRGYKKAIHHLPVVKVNQAIQLKAVLDHEVDGVQRLAGDLWQLEGPLTYKPTAEAEIVGWVNPAVIGQGQALHLKAKQGFTDKDGVTHVSGEEWLVRKEGAYLPGVYEEVVQLVSAYILKQDVALHLLAEHSCRDALGKQRQAGEEWLVTVDDTEMYIPEIGEKAVQPIKKIVLEKGQYCTVCNSVNADGRAQLGCEELRKGHTSFFLHPGELIKDGIKEQFVMAEDQAIVLQASSAFKDDSVPGGPVKRTPGDLWMIKGPISYIPPVQVHVVDQGNGALVRRAIPLDDMEGIYVRNLKTGEVRAVMGPDSYLLTEHEQLWEKELPPLVLTILQNGGGHGAGDIRKLAYFESSMDADYAPGKIRDKTRVVRYRCPGNTAVQVYKYQEKTARVVFGPDMVILGPQEDFNVLSLSAGKPKVENALQTICLMLGPDYITDILEVETSDHARLRVRIAFNNYFEFEGGNEQSEKSIFSVPDFIGFACRQVGSRIRGAVSRVRFDEFHRHSNKLLQGAVFGFDADGNIKNRLKFKANKLVISNVDIQGIEPVDLTMRDSLIKSVQMAIEISTKSIERAAAHDAARKEQESRGLIDRQKLLNEKEAEQQRAKLFELQAEAAAIESTGQAKAEAQARAESLLIECHSAIDSARLKAQADEVIHESELQSRNLLRMSELGYKRRLNETEINKADELCGIEASRFDAMVKALGASTIAAIASAGPKLQAELLESLGIESTLIMSGDNPINLFKTAKGMVPSAGNL</sequence>
<feature type="repeat" description="MVP" evidence="8">
    <location>
        <begin position="226"/>
        <end position="280"/>
    </location>
</feature>
<dbReference type="FunFam" id="3.30.479.30:FF:000010">
    <property type="entry name" value="major vault protein-like"/>
    <property type="match status" value="1"/>
</dbReference>
<dbReference type="Proteomes" id="UP000887568">
    <property type="component" value="Unplaced"/>
</dbReference>
<protein>
    <recommendedName>
        <fullName evidence="3">Major vault protein</fullName>
    </recommendedName>
</protein>
<dbReference type="OrthoDB" id="6125719at2759"/>
<dbReference type="Pfam" id="PF17794">
    <property type="entry name" value="Vault_2"/>
    <property type="match status" value="1"/>
</dbReference>
<keyword evidence="7 8" id="KW-0687">Ribonucleoprotein</keyword>
<evidence type="ECO:0000259" key="12">
    <source>
        <dbReference type="Pfam" id="PF17794"/>
    </source>
</evidence>
<dbReference type="AlphaFoldDB" id="A0A913Z374"/>
<keyword evidence="4 8" id="KW-0963">Cytoplasm</keyword>
<feature type="domain" description="Major vault protein repeat" evidence="14">
    <location>
        <begin position="389"/>
        <end position="440"/>
    </location>
</feature>
<accession>A0A913Z374</accession>
<dbReference type="PANTHER" id="PTHR14165">
    <property type="entry name" value="MAJOR VAULT PROTEIN"/>
    <property type="match status" value="1"/>
</dbReference>
<evidence type="ECO:0000259" key="13">
    <source>
        <dbReference type="Pfam" id="PF17795"/>
    </source>
</evidence>
<evidence type="ECO:0000256" key="7">
    <source>
        <dbReference type="ARBA" id="ARBA00023274"/>
    </source>
</evidence>
<proteinExistence type="predicted"/>
<feature type="domain" description="Major vault protein repeat" evidence="10">
    <location>
        <begin position="170"/>
        <end position="210"/>
    </location>
</feature>
<keyword evidence="5" id="KW-0677">Repeat</keyword>
<evidence type="ECO:0000313" key="15">
    <source>
        <dbReference type="EnsemblMetazoa" id="XP_038046157.1"/>
    </source>
</evidence>
<dbReference type="InterPro" id="IPR036013">
    <property type="entry name" value="Band_7/SPFH_dom_sf"/>
</dbReference>
<keyword evidence="6" id="KW-0539">Nucleus</keyword>
<feature type="repeat" description="MVP" evidence="8">
    <location>
        <begin position="121"/>
        <end position="172"/>
    </location>
</feature>
<evidence type="ECO:0000256" key="2">
    <source>
        <dbReference type="ARBA" id="ARBA00004496"/>
    </source>
</evidence>
<dbReference type="Pfam" id="PF01505">
    <property type="entry name" value="Vault"/>
    <property type="match status" value="4"/>
</dbReference>
<feature type="repeat" description="MVP" evidence="8">
    <location>
        <begin position="331"/>
        <end position="387"/>
    </location>
</feature>
<dbReference type="Pfam" id="PF17795">
    <property type="entry name" value="Vault_3"/>
    <property type="match status" value="1"/>
</dbReference>
<dbReference type="PANTHER" id="PTHR14165:SF16">
    <property type="entry name" value="MAJOR VAULT PROTEIN"/>
    <property type="match status" value="1"/>
</dbReference>
<comment type="subcellular location">
    <subcellularLocation>
        <location evidence="2 8">Cytoplasm</location>
    </subcellularLocation>
    <subcellularLocation>
        <location evidence="1">Nucleus</location>
    </subcellularLocation>
</comment>
<dbReference type="InterPro" id="IPR041139">
    <property type="entry name" value="MVP_rep_dom"/>
</dbReference>
<dbReference type="PROSITE" id="PS51224">
    <property type="entry name" value="MVP"/>
    <property type="match status" value="4"/>
</dbReference>
<evidence type="ECO:0000256" key="5">
    <source>
        <dbReference type="ARBA" id="ARBA00022737"/>
    </source>
</evidence>
<dbReference type="Gene3D" id="6.20.380.10">
    <property type="match status" value="1"/>
</dbReference>
<dbReference type="InterPro" id="IPR021870">
    <property type="entry name" value="MVP_shoulder"/>
</dbReference>
<keyword evidence="16" id="KW-1185">Reference proteome</keyword>
<dbReference type="Gene3D" id="2.30.30.570">
    <property type="match status" value="2"/>
</dbReference>
<dbReference type="FunFam" id="2.30.30.570:FF:000001">
    <property type="entry name" value="major vault protein-like"/>
    <property type="match status" value="1"/>
</dbReference>